<organism evidence="1">
    <name type="scientific">Ananas comosus var. bracteatus</name>
    <name type="common">red pineapple</name>
    <dbReference type="NCBI Taxonomy" id="296719"/>
    <lineage>
        <taxon>Eukaryota</taxon>
        <taxon>Viridiplantae</taxon>
        <taxon>Streptophyta</taxon>
        <taxon>Embryophyta</taxon>
        <taxon>Tracheophyta</taxon>
        <taxon>Spermatophyta</taxon>
        <taxon>Magnoliopsida</taxon>
        <taxon>Liliopsida</taxon>
        <taxon>Poales</taxon>
        <taxon>Bromeliaceae</taxon>
        <taxon>Bromelioideae</taxon>
        <taxon>Ananas</taxon>
    </lineage>
</organism>
<dbReference type="EMBL" id="LR862136">
    <property type="protein sequence ID" value="CAD1843218.1"/>
    <property type="molecule type" value="Genomic_DNA"/>
</dbReference>
<gene>
    <name evidence="1" type="ORF">CB5_LOCUS26429</name>
</gene>
<evidence type="ECO:0008006" key="2">
    <source>
        <dbReference type="Google" id="ProtNLM"/>
    </source>
</evidence>
<dbReference type="InterPro" id="IPR036312">
    <property type="entry name" value="Bifun_inhib/LTP/seed_sf"/>
</dbReference>
<proteinExistence type="predicted"/>
<reference evidence="1" key="1">
    <citation type="submission" date="2020-07" db="EMBL/GenBank/DDBJ databases">
        <authorList>
            <person name="Lin J."/>
        </authorList>
    </citation>
    <scope>NUCLEOTIDE SEQUENCE</scope>
</reference>
<dbReference type="SUPFAM" id="SSF47699">
    <property type="entry name" value="Bifunctional inhibitor/lipid-transfer protein/seed storage 2S albumin"/>
    <property type="match status" value="1"/>
</dbReference>
<dbReference type="Gene3D" id="1.10.110.10">
    <property type="entry name" value="Plant lipid-transfer and hydrophobic proteins"/>
    <property type="match status" value="1"/>
</dbReference>
<sequence length="133" mass="14261">MLFASSRKNQNKMASSSAAAWFLLLAISVTNAPFAMSNKRAACMPVVAPLLPCLISFSTMNNITKPSESCCTGASLVAMGAKTKLGKIFVCSCIKRLMLDLPMITPRKAQSTTKQCSVDLPIPHYNTNCILGN</sequence>
<accession>A0A6V7QJJ3</accession>
<dbReference type="AlphaFoldDB" id="A0A6V7QJJ3"/>
<protein>
    <recommendedName>
        <fullName evidence="2">Bifunctional inhibitor/plant lipid transfer protein/seed storage helical domain-containing protein</fullName>
    </recommendedName>
</protein>
<name>A0A6V7QJJ3_ANACO</name>
<evidence type="ECO:0000313" key="1">
    <source>
        <dbReference type="EMBL" id="CAD1843218.1"/>
    </source>
</evidence>